<dbReference type="CDD" id="cd01127">
    <property type="entry name" value="TrwB_TraG_TraD_VirD4"/>
    <property type="match status" value="2"/>
</dbReference>
<feature type="transmembrane region" description="Helical" evidence="1">
    <location>
        <begin position="39"/>
        <end position="63"/>
    </location>
</feature>
<dbReference type="PANTHER" id="PTHR30121:SF6">
    <property type="entry name" value="SLR6007 PROTEIN"/>
    <property type="match status" value="1"/>
</dbReference>
<dbReference type="InterPro" id="IPR027417">
    <property type="entry name" value="P-loop_NTPase"/>
</dbReference>
<keyword evidence="1" id="KW-1133">Transmembrane helix</keyword>
<dbReference type="InterPro" id="IPR051162">
    <property type="entry name" value="T4SS_component"/>
</dbReference>
<proteinExistence type="predicted"/>
<evidence type="ECO:0000256" key="1">
    <source>
        <dbReference type="SAM" id="Phobius"/>
    </source>
</evidence>
<dbReference type="RefSeq" id="WP_100270993.1">
    <property type="nucleotide sequence ID" value="NZ_CP024444.1"/>
</dbReference>
<evidence type="ECO:0000313" key="3">
    <source>
        <dbReference type="EMBL" id="ATR79624.1"/>
    </source>
</evidence>
<keyword evidence="1" id="KW-0812">Transmembrane</keyword>
<name>A0A2D2LX69_FAUOS</name>
<organism evidence="3 4">
    <name type="scientific">Faucicola osloensis</name>
    <name type="common">Moraxella osloensis</name>
    <dbReference type="NCBI Taxonomy" id="34062"/>
    <lineage>
        <taxon>Bacteria</taxon>
        <taxon>Pseudomonadati</taxon>
        <taxon>Pseudomonadota</taxon>
        <taxon>Gammaproteobacteria</taxon>
        <taxon>Moraxellales</taxon>
        <taxon>Moraxellaceae</taxon>
        <taxon>Faucicola</taxon>
    </lineage>
</organism>
<dbReference type="InterPro" id="IPR032689">
    <property type="entry name" value="TraG-D_C"/>
</dbReference>
<feature type="domain" description="TraD/TraG TraM recognition site" evidence="2">
    <location>
        <begin position="439"/>
        <end position="550"/>
    </location>
</feature>
<dbReference type="AlphaFoldDB" id="A0A2D2LX69"/>
<dbReference type="Proteomes" id="UP000229340">
    <property type="component" value="Plasmid pNP7-1"/>
</dbReference>
<keyword evidence="3" id="KW-0614">Plasmid</keyword>
<dbReference type="Gene3D" id="3.40.50.300">
    <property type="entry name" value="P-loop containing nucleotide triphosphate hydrolases"/>
    <property type="match status" value="2"/>
</dbReference>
<reference evidence="4" key="1">
    <citation type="submission" date="2017-10" db="EMBL/GenBank/DDBJ databases">
        <title>Complete genome sequence of Moraxella osloensis NP7 isolated from human skin.</title>
        <authorList>
            <person name="Lee K."/>
            <person name="Lim J.Y."/>
            <person name="Hwang I."/>
        </authorList>
    </citation>
    <scope>NUCLEOTIDE SEQUENCE [LARGE SCALE GENOMIC DNA]</scope>
    <source>
        <strain evidence="4">NP7</strain>
        <plasmid evidence="4">pnp7-1</plasmid>
    </source>
</reference>
<gene>
    <name evidence="3" type="ORF">NP7_09650</name>
</gene>
<dbReference type="Pfam" id="PF12696">
    <property type="entry name" value="TraG-D_C"/>
    <property type="match status" value="1"/>
</dbReference>
<evidence type="ECO:0000259" key="2">
    <source>
        <dbReference type="Pfam" id="PF12696"/>
    </source>
</evidence>
<dbReference type="SUPFAM" id="SSF52540">
    <property type="entry name" value="P-loop containing nucleoside triphosphate hydrolases"/>
    <property type="match status" value="1"/>
</dbReference>
<protein>
    <recommendedName>
        <fullName evidence="2">TraD/TraG TraM recognition site domain-containing protein</fullName>
    </recommendedName>
</protein>
<sequence>MPAYQGNQLKYKPTEQRAETKRWSVRMAEYWKTSEGATFLAGTLSVIGLVSSFFPLGGILAYLPLRILSRNFLYPERNLHDMPIRVPKYLGLPDGSIDATARGINPKTQPDKLLGQGVTYLGIDRQTGRQTYISNSDVRTHMTIIGTTGSGKTEFIFSLIDNQLIQNSGFIFVDAKGDINSQRTVCAMLRRYMREDDMLSISFGAFGRNFMEAQLDKPTNTMNIMASTSDGMLIELLAGMLDSGGGSSDLWVGRAVAFVGALTRPLVFLRDRGEINLSPSTYIEYMELSEIERLVFERNNDYPGFDEVLAPLRSYLITLPGYSMAKRAKGEAQDQKTNEQFGYITMQLTRAINDLSYTYGHIFGVEQGDVDVVDVILNRRCLTILLPALERSIDSLNMLGKLIIGSIKQMMAGSLGNKMEGLIRVTVDSRPTTANDAFQIILDEVGYMMVRGMSIIPAQARALNIGMVFASQSYTDLKRGSAEEAEAIWANTTIKVVGRLTESEDDETIRKVKGVAGQYEQMVTNSYDYQGTDVGYQYNPSQSVHREMRSQINMQDLGGQQDGEFHVVIGKKFNGGKSQGLAVVRILGFYMGKIAEGSHMYLNDLAPAPMPDKRKFLHLKEVTQQLQSVIEKQQLSHELNNNISQTASIQKTQTNRLRSERTPVGTDKNNIILFLRHAKQEIMAHADDYGSRALVTELTLNRLSESLQSVFNSEVVLPVNRLRNGSINPMQDDDVTGFVVSHAPDMLDSNLVTAMSANFAQTGYTFDRSSHEATLRHHYELAEQLRQDAELARLESVYADSDFLWESRKNQHFDSMYLNNHGALPSDASNTPEMQALSQQFEERQLLQPLAMTVLFNNHEINAAMSNPEQLPADVDPTWLLNANAIKDADQLRKKIQQYLALHHTQNEAIATEHQMLCFSNRLSASIATQNEALDNLGKNRPVSPSRFFEDMSDNNLQETFKRLRNNALVAQQQPKKDDSQ</sequence>
<dbReference type="PANTHER" id="PTHR30121">
    <property type="entry name" value="UNCHARACTERIZED PROTEIN YJGR-RELATED"/>
    <property type="match status" value="1"/>
</dbReference>
<keyword evidence="1" id="KW-0472">Membrane</keyword>
<evidence type="ECO:0000313" key="4">
    <source>
        <dbReference type="Proteomes" id="UP000229340"/>
    </source>
</evidence>
<accession>A0A2D2LX69</accession>
<dbReference type="EMBL" id="CP024444">
    <property type="protein sequence ID" value="ATR79624.1"/>
    <property type="molecule type" value="Genomic_DNA"/>
</dbReference>
<geneLocation type="plasmid" evidence="4">
    <name>pnp7-1</name>
</geneLocation>